<reference evidence="1" key="1">
    <citation type="submission" date="2020-08" db="EMBL/GenBank/DDBJ databases">
        <title>Genome public.</title>
        <authorList>
            <person name="Liu C."/>
            <person name="Sun Q."/>
        </authorList>
    </citation>
    <scope>NUCLEOTIDE SEQUENCE</scope>
    <source>
        <strain evidence="1">NSJ-44</strain>
    </source>
</reference>
<evidence type="ECO:0000313" key="1">
    <source>
        <dbReference type="EMBL" id="MBC8529602.1"/>
    </source>
</evidence>
<gene>
    <name evidence="1" type="ORF">H8699_09205</name>
</gene>
<keyword evidence="2" id="KW-1185">Reference proteome</keyword>
<organism evidence="1 2">
    <name type="scientific">Luoshenia tenuis</name>
    <dbReference type="NCBI Taxonomy" id="2763654"/>
    <lineage>
        <taxon>Bacteria</taxon>
        <taxon>Bacillati</taxon>
        <taxon>Bacillota</taxon>
        <taxon>Clostridia</taxon>
        <taxon>Christensenellales</taxon>
        <taxon>Christensenellaceae</taxon>
        <taxon>Luoshenia</taxon>
    </lineage>
</organism>
<comment type="caution">
    <text evidence="1">The sequence shown here is derived from an EMBL/GenBank/DDBJ whole genome shotgun (WGS) entry which is preliminary data.</text>
</comment>
<dbReference type="Proteomes" id="UP000654279">
    <property type="component" value="Unassembled WGS sequence"/>
</dbReference>
<protein>
    <submittedName>
        <fullName evidence="1">Ribbon-helix-helix protein, CopG family</fullName>
    </submittedName>
</protein>
<dbReference type="InterPro" id="IPR010985">
    <property type="entry name" value="Ribbon_hlx_hlx"/>
</dbReference>
<dbReference type="GO" id="GO:0006355">
    <property type="term" value="P:regulation of DNA-templated transcription"/>
    <property type="evidence" value="ECO:0007669"/>
    <property type="project" value="InterPro"/>
</dbReference>
<dbReference type="RefSeq" id="WP_249285419.1">
    <property type="nucleotide sequence ID" value="NZ_JACRSO010000003.1"/>
</dbReference>
<dbReference type="SUPFAM" id="SSF47598">
    <property type="entry name" value="Ribbon-helix-helix"/>
    <property type="match status" value="1"/>
</dbReference>
<dbReference type="AlphaFoldDB" id="A0A926D1F0"/>
<sequence>MHDNFIPKPYRKNPITIRIPPDKIEQIDQLAAQYDISRSSLINQCIDYGLDHLLRDQDDRGPGPSGGV</sequence>
<dbReference type="EMBL" id="JACRSO010000003">
    <property type="protein sequence ID" value="MBC8529602.1"/>
    <property type="molecule type" value="Genomic_DNA"/>
</dbReference>
<accession>A0A926D1F0</accession>
<name>A0A926D1F0_9FIRM</name>
<evidence type="ECO:0000313" key="2">
    <source>
        <dbReference type="Proteomes" id="UP000654279"/>
    </source>
</evidence>
<proteinExistence type="predicted"/>